<gene>
    <name evidence="5" type="ORF">IscW_ISCW002182</name>
</gene>
<dbReference type="VEuPathDB" id="VectorBase:ISCW002182"/>
<evidence type="ECO:0000256" key="4">
    <source>
        <dbReference type="ARBA" id="ARBA00023033"/>
    </source>
</evidence>
<dbReference type="EC" id="1.14.14.1" evidence="5"/>
<dbReference type="PaxDb" id="6945-B7P857"/>
<dbReference type="GO" id="GO:0020037">
    <property type="term" value="F:heme binding"/>
    <property type="evidence" value="ECO:0007669"/>
    <property type="project" value="InterPro"/>
</dbReference>
<evidence type="ECO:0000256" key="3">
    <source>
        <dbReference type="ARBA" id="ARBA00023004"/>
    </source>
</evidence>
<dbReference type="VEuPathDB" id="VectorBase:ISCI006203"/>
<dbReference type="STRING" id="6945.B7P857"/>
<reference evidence="5 7" key="1">
    <citation type="submission" date="2008-03" db="EMBL/GenBank/DDBJ databases">
        <title>Annotation of Ixodes scapularis.</title>
        <authorList>
            <consortium name="Ixodes scapularis Genome Project Consortium"/>
            <person name="Caler E."/>
            <person name="Hannick L.I."/>
            <person name="Bidwell S."/>
            <person name="Joardar V."/>
            <person name="Thiagarajan M."/>
            <person name="Amedeo P."/>
            <person name="Galinsky K.J."/>
            <person name="Schobel S."/>
            <person name="Inman J."/>
            <person name="Hostetler J."/>
            <person name="Miller J."/>
            <person name="Hammond M."/>
            <person name="Megy K."/>
            <person name="Lawson D."/>
            <person name="Kodira C."/>
            <person name="Sutton G."/>
            <person name="Meyer J."/>
            <person name="Hill C.A."/>
            <person name="Birren B."/>
            <person name="Nene V."/>
            <person name="Collins F."/>
            <person name="Alarcon-Chaidez F."/>
            <person name="Wikel S."/>
            <person name="Strausberg R."/>
        </authorList>
    </citation>
    <scope>NUCLEOTIDE SEQUENCE [LARGE SCALE GENOMIC DNA]</scope>
    <source>
        <strain evidence="7">Wikel</strain>
        <strain evidence="5">Wikel colony</strain>
    </source>
</reference>
<dbReference type="HOGENOM" id="CLU_001570_22_2_1"/>
<dbReference type="InterPro" id="IPR001128">
    <property type="entry name" value="Cyt_P450"/>
</dbReference>
<proteinExistence type="inferred from homology"/>
<dbReference type="OrthoDB" id="6415694at2759"/>
<dbReference type="EMBL" id="ABJB010208669">
    <property type="status" value="NOT_ANNOTATED_CDS"/>
    <property type="molecule type" value="Genomic_DNA"/>
</dbReference>
<dbReference type="InterPro" id="IPR002401">
    <property type="entry name" value="Cyt_P450_E_grp-I"/>
</dbReference>
<dbReference type="EMBL" id="DS656042">
    <property type="protein sequence ID" value="EEC02779.1"/>
    <property type="molecule type" value="Genomic_DNA"/>
</dbReference>
<dbReference type="AlphaFoldDB" id="B7P857"/>
<sequence>KLYSSVYLSNQKFSLSLSLPSTEENLLGNTAEFLLSATGPSSTRIFWCLHICAQNPNSVQTKIQKEIDDVVGRHRPPTWEDRKQMPFTMASLKETLRWMSLGSIGCSRGLLEDTFIGDYLIPKGTIVLLNLRAVLRNPVHWNNPDEFDPARFMTNDSTEVGKNENAFVPFGVG</sequence>
<dbReference type="FunFam" id="1.10.630.10:FF:000290">
    <property type="entry name" value="Cytochrome P-450 IIC5, putative"/>
    <property type="match status" value="1"/>
</dbReference>
<dbReference type="PRINTS" id="PR00463">
    <property type="entry name" value="EP450I"/>
</dbReference>
<accession>B7P857</accession>
<name>B7P857_IXOSC</name>
<dbReference type="InterPro" id="IPR036396">
    <property type="entry name" value="Cyt_P450_sf"/>
</dbReference>
<evidence type="ECO:0000256" key="2">
    <source>
        <dbReference type="ARBA" id="ARBA00022723"/>
    </source>
</evidence>
<dbReference type="Pfam" id="PF00067">
    <property type="entry name" value="p450"/>
    <property type="match status" value="1"/>
</dbReference>
<dbReference type="PANTHER" id="PTHR24300">
    <property type="entry name" value="CYTOCHROME P450 508A4-RELATED"/>
    <property type="match status" value="1"/>
</dbReference>
<dbReference type="Proteomes" id="UP000001555">
    <property type="component" value="Unassembled WGS sequence"/>
</dbReference>
<dbReference type="InterPro" id="IPR050182">
    <property type="entry name" value="Cytochrome_P450_fam2"/>
</dbReference>
<evidence type="ECO:0000256" key="1">
    <source>
        <dbReference type="ARBA" id="ARBA00010617"/>
    </source>
</evidence>
<protein>
    <submittedName>
        <fullName evidence="5 6">Cytochrome P-450 IIC5, putative</fullName>
        <ecNumber evidence="5">1.14.14.1</ecNumber>
    </submittedName>
</protein>
<keyword evidence="3" id="KW-0408">Iron</keyword>
<dbReference type="SUPFAM" id="SSF48264">
    <property type="entry name" value="Cytochrome P450"/>
    <property type="match status" value="1"/>
</dbReference>
<keyword evidence="5" id="KW-0560">Oxidoreductase</keyword>
<dbReference type="VEuPathDB" id="VectorBase:ISCP_017770"/>
<organism>
    <name type="scientific">Ixodes scapularis</name>
    <name type="common">Black-legged tick</name>
    <name type="synonym">Deer tick</name>
    <dbReference type="NCBI Taxonomy" id="6945"/>
    <lineage>
        <taxon>Eukaryota</taxon>
        <taxon>Metazoa</taxon>
        <taxon>Ecdysozoa</taxon>
        <taxon>Arthropoda</taxon>
        <taxon>Chelicerata</taxon>
        <taxon>Arachnida</taxon>
        <taxon>Acari</taxon>
        <taxon>Parasitiformes</taxon>
        <taxon>Ixodida</taxon>
        <taxon>Ixodoidea</taxon>
        <taxon>Ixodidae</taxon>
        <taxon>Ixodinae</taxon>
        <taxon>Ixodes</taxon>
    </lineage>
</organism>
<dbReference type="Gene3D" id="1.10.630.10">
    <property type="entry name" value="Cytochrome P450"/>
    <property type="match status" value="1"/>
</dbReference>
<reference evidence="6" key="2">
    <citation type="submission" date="2020-05" db="UniProtKB">
        <authorList>
            <consortium name="EnsemblMetazoa"/>
        </authorList>
    </citation>
    <scope>IDENTIFICATION</scope>
    <source>
        <strain evidence="6">wikel</strain>
    </source>
</reference>
<evidence type="ECO:0000313" key="6">
    <source>
        <dbReference type="EnsemblMetazoa" id="ISCW002182-PA"/>
    </source>
</evidence>
<feature type="non-terminal residue" evidence="5">
    <location>
        <position position="1"/>
    </location>
</feature>
<keyword evidence="2" id="KW-0479">Metal-binding</keyword>
<keyword evidence="4" id="KW-0503">Monooxygenase</keyword>
<keyword evidence="7" id="KW-1185">Reference proteome</keyword>
<evidence type="ECO:0000313" key="7">
    <source>
        <dbReference type="Proteomes" id="UP000001555"/>
    </source>
</evidence>
<evidence type="ECO:0000313" key="5">
    <source>
        <dbReference type="EMBL" id="EEC02779.1"/>
    </source>
</evidence>
<dbReference type="EnsemblMetazoa" id="ISCW002182-RA">
    <property type="protein sequence ID" value="ISCW002182-PA"/>
    <property type="gene ID" value="ISCW002182"/>
</dbReference>
<dbReference type="PANTHER" id="PTHR24300:SF375">
    <property type="entry name" value="CYTOCHROME P450 FAMILY"/>
    <property type="match status" value="1"/>
</dbReference>
<feature type="non-terminal residue" evidence="5">
    <location>
        <position position="173"/>
    </location>
</feature>
<dbReference type="GO" id="GO:0016712">
    <property type="term" value="F:oxidoreductase activity, acting on paired donors, with incorporation or reduction of molecular oxygen, reduced flavin or flavoprotein as one donor, and incorporation of one atom of oxygen"/>
    <property type="evidence" value="ECO:0007669"/>
    <property type="project" value="UniProtKB-EC"/>
</dbReference>
<dbReference type="GO" id="GO:0005506">
    <property type="term" value="F:iron ion binding"/>
    <property type="evidence" value="ECO:0007669"/>
    <property type="project" value="InterPro"/>
</dbReference>
<comment type="similarity">
    <text evidence="1">Belongs to the cytochrome P450 family.</text>
</comment>